<dbReference type="SUPFAM" id="SSF49452">
    <property type="entry name" value="Starch-binding domain-like"/>
    <property type="match status" value="1"/>
</dbReference>
<evidence type="ECO:0000256" key="1">
    <source>
        <dbReference type="ARBA" id="ARBA00008812"/>
    </source>
</evidence>
<dbReference type="InterPro" id="IPR007372">
    <property type="entry name" value="Lipid/polyisoprenoid-bd_YceI"/>
</dbReference>
<dbReference type="SMART" id="SM00867">
    <property type="entry name" value="YceI"/>
    <property type="match status" value="1"/>
</dbReference>
<comment type="similarity">
    <text evidence="1">Belongs to the UPF0312 family.</text>
</comment>
<dbReference type="Proteomes" id="UP001500979">
    <property type="component" value="Unassembled WGS sequence"/>
</dbReference>
<accession>A0ABN3VME2</accession>
<evidence type="ECO:0000259" key="2">
    <source>
        <dbReference type="SMART" id="SM00867"/>
    </source>
</evidence>
<dbReference type="SUPFAM" id="SSF101874">
    <property type="entry name" value="YceI-like"/>
    <property type="match status" value="1"/>
</dbReference>
<dbReference type="Gene3D" id="2.60.40.1120">
    <property type="entry name" value="Carboxypeptidase-like, regulatory domain"/>
    <property type="match status" value="1"/>
</dbReference>
<dbReference type="Pfam" id="PF04264">
    <property type="entry name" value="YceI"/>
    <property type="match status" value="1"/>
</dbReference>
<evidence type="ECO:0000313" key="4">
    <source>
        <dbReference type="Proteomes" id="UP001500979"/>
    </source>
</evidence>
<feature type="domain" description="Lipid/polyisoprenoid-binding YceI-like" evidence="2">
    <location>
        <begin position="100"/>
        <end position="268"/>
    </location>
</feature>
<comment type="caution">
    <text evidence="3">The sequence shown here is derived from an EMBL/GenBank/DDBJ whole genome shotgun (WGS) entry which is preliminary data.</text>
</comment>
<dbReference type="InterPro" id="IPR036761">
    <property type="entry name" value="TTHA0802/YceI-like_sf"/>
</dbReference>
<dbReference type="Gene3D" id="2.40.128.110">
    <property type="entry name" value="Lipid/polyisoprenoid-binding, YceI-like"/>
    <property type="match status" value="1"/>
</dbReference>
<gene>
    <name evidence="3" type="ORF">GCM10010470_58740</name>
</gene>
<dbReference type="PANTHER" id="PTHR34406:SF1">
    <property type="entry name" value="PROTEIN YCEI"/>
    <property type="match status" value="1"/>
</dbReference>
<protein>
    <submittedName>
        <fullName evidence="3">YceI family protein</fullName>
    </submittedName>
</protein>
<dbReference type="RefSeq" id="WP_344685256.1">
    <property type="nucleotide sequence ID" value="NZ_BAAAUX010000029.1"/>
</dbReference>
<name>A0ABN3VME2_9PSEU</name>
<reference evidence="3 4" key="1">
    <citation type="journal article" date="2019" name="Int. J. Syst. Evol. Microbiol.">
        <title>The Global Catalogue of Microorganisms (GCM) 10K type strain sequencing project: providing services to taxonomists for standard genome sequencing and annotation.</title>
        <authorList>
            <consortium name="The Broad Institute Genomics Platform"/>
            <consortium name="The Broad Institute Genome Sequencing Center for Infectious Disease"/>
            <person name="Wu L."/>
            <person name="Ma J."/>
        </authorList>
    </citation>
    <scope>NUCLEOTIDE SEQUENCE [LARGE SCALE GENOMIC DNA]</scope>
    <source>
        <strain evidence="3 4">JCM 9383</strain>
    </source>
</reference>
<dbReference type="PANTHER" id="PTHR34406">
    <property type="entry name" value="PROTEIN YCEI"/>
    <property type="match status" value="1"/>
</dbReference>
<sequence>MEQGHGAITATVRAGDGWPVPGAALTVIDPAGVQIARVQGDEDGAAVASGLPAGTYTAIITALGYEPVARTTLVHDGRAAALGVVELRQVGGSDLPAPGVWRIDPAHSSIRATARHLGISSIHGRFTEFTGEIRIGNPIESSAVEVSIAAASIDTANAMRDDHLRAADFLDVERNPEIAFRSTALRPRGGDAWDLDGELTLCGVTRPMRLDTRFAGVGPDPWGGTRASATATAQLRREDFAMTFNQALRTGIAAIGTTLRVDIDIQAVRED</sequence>
<dbReference type="Pfam" id="PF13620">
    <property type="entry name" value="CarboxypepD_reg"/>
    <property type="match status" value="1"/>
</dbReference>
<organism evidence="3 4">
    <name type="scientific">Saccharopolyspora taberi</name>
    <dbReference type="NCBI Taxonomy" id="60895"/>
    <lineage>
        <taxon>Bacteria</taxon>
        <taxon>Bacillati</taxon>
        <taxon>Actinomycetota</taxon>
        <taxon>Actinomycetes</taxon>
        <taxon>Pseudonocardiales</taxon>
        <taxon>Pseudonocardiaceae</taxon>
        <taxon>Saccharopolyspora</taxon>
    </lineage>
</organism>
<evidence type="ECO:0000313" key="3">
    <source>
        <dbReference type="EMBL" id="GAA2815530.1"/>
    </source>
</evidence>
<dbReference type="InterPro" id="IPR013784">
    <property type="entry name" value="Carb-bd-like_fold"/>
</dbReference>
<proteinExistence type="inferred from homology"/>
<keyword evidence="4" id="KW-1185">Reference proteome</keyword>
<dbReference type="EMBL" id="BAAAUX010000029">
    <property type="protein sequence ID" value="GAA2815530.1"/>
    <property type="molecule type" value="Genomic_DNA"/>
</dbReference>